<protein>
    <submittedName>
        <fullName evidence="5">Periplasmic chaperone for outer membrane proteins Skp</fullName>
    </submittedName>
</protein>
<dbReference type="InterPro" id="IPR005632">
    <property type="entry name" value="Chaperone_Skp"/>
</dbReference>
<dbReference type="GO" id="GO:0005829">
    <property type="term" value="C:cytosol"/>
    <property type="evidence" value="ECO:0007669"/>
    <property type="project" value="TreeGrafter"/>
</dbReference>
<feature type="region of interest" description="Disordered" evidence="3">
    <location>
        <begin position="177"/>
        <end position="198"/>
    </location>
</feature>
<organism evidence="5 6">
    <name type="scientific">Arcicella aurantiaca</name>
    <dbReference type="NCBI Taxonomy" id="591202"/>
    <lineage>
        <taxon>Bacteria</taxon>
        <taxon>Pseudomonadati</taxon>
        <taxon>Bacteroidota</taxon>
        <taxon>Cytophagia</taxon>
        <taxon>Cytophagales</taxon>
        <taxon>Flectobacillaceae</taxon>
        <taxon>Arcicella</taxon>
    </lineage>
</organism>
<dbReference type="Proteomes" id="UP000245489">
    <property type="component" value="Unassembled WGS sequence"/>
</dbReference>
<evidence type="ECO:0000313" key="6">
    <source>
        <dbReference type="Proteomes" id="UP000245489"/>
    </source>
</evidence>
<dbReference type="GO" id="GO:0051082">
    <property type="term" value="F:unfolded protein binding"/>
    <property type="evidence" value="ECO:0007669"/>
    <property type="project" value="InterPro"/>
</dbReference>
<dbReference type="Gene3D" id="3.30.910.20">
    <property type="entry name" value="Skp domain"/>
    <property type="match status" value="1"/>
</dbReference>
<dbReference type="RefSeq" id="WP_109741584.1">
    <property type="nucleotide sequence ID" value="NZ_QGGO01000003.1"/>
</dbReference>
<keyword evidence="2 4" id="KW-0732">Signal</keyword>
<name>A0A316ECJ8_9BACT</name>
<sequence length="198" mass="21859">MRNKFLIALFAFFGLAVANSNAQQKIGYISLDYILAQMPEAKQVETELTTTKTQYDNMYQSKVKDFQTKLADYEKNGATMADVIKADKEKELQALQSQIEEFRQNSSTSLQKKQAQLLQPLLKKIEDNMHATAKENGFAFVFNYDAGQGTTPIVLHAPEDANISDLILKRMGVTPKPLAPAAATPATTTPATAAPKKN</sequence>
<evidence type="ECO:0000256" key="1">
    <source>
        <dbReference type="ARBA" id="ARBA00009091"/>
    </source>
</evidence>
<accession>A0A316ECJ8</accession>
<dbReference type="GO" id="GO:0050821">
    <property type="term" value="P:protein stabilization"/>
    <property type="evidence" value="ECO:0007669"/>
    <property type="project" value="TreeGrafter"/>
</dbReference>
<dbReference type="AlphaFoldDB" id="A0A316ECJ8"/>
<dbReference type="PANTHER" id="PTHR35089:SF1">
    <property type="entry name" value="CHAPERONE PROTEIN SKP"/>
    <property type="match status" value="1"/>
</dbReference>
<evidence type="ECO:0000256" key="3">
    <source>
        <dbReference type="SAM" id="MobiDB-lite"/>
    </source>
</evidence>
<dbReference type="OrthoDB" id="1493480at2"/>
<evidence type="ECO:0000313" key="5">
    <source>
        <dbReference type="EMBL" id="PWK28602.1"/>
    </source>
</evidence>
<keyword evidence="6" id="KW-1185">Reference proteome</keyword>
<reference evidence="5 6" key="1">
    <citation type="submission" date="2018-05" db="EMBL/GenBank/DDBJ databases">
        <title>Genomic Encyclopedia of Archaeal and Bacterial Type Strains, Phase II (KMG-II): from individual species to whole genera.</title>
        <authorList>
            <person name="Goeker M."/>
        </authorList>
    </citation>
    <scope>NUCLEOTIDE SEQUENCE [LARGE SCALE GENOMIC DNA]</scope>
    <source>
        <strain evidence="5 6">DSM 22214</strain>
    </source>
</reference>
<dbReference type="PANTHER" id="PTHR35089">
    <property type="entry name" value="CHAPERONE PROTEIN SKP"/>
    <property type="match status" value="1"/>
</dbReference>
<dbReference type="SUPFAM" id="SSF111384">
    <property type="entry name" value="OmpH-like"/>
    <property type="match status" value="1"/>
</dbReference>
<proteinExistence type="inferred from homology"/>
<feature type="signal peptide" evidence="4">
    <location>
        <begin position="1"/>
        <end position="22"/>
    </location>
</feature>
<dbReference type="SMART" id="SM00935">
    <property type="entry name" value="OmpH"/>
    <property type="match status" value="1"/>
</dbReference>
<feature type="chain" id="PRO_5016260482" evidence="4">
    <location>
        <begin position="23"/>
        <end position="198"/>
    </location>
</feature>
<dbReference type="InterPro" id="IPR024930">
    <property type="entry name" value="Skp_dom_sf"/>
</dbReference>
<evidence type="ECO:0000256" key="2">
    <source>
        <dbReference type="ARBA" id="ARBA00022729"/>
    </source>
</evidence>
<evidence type="ECO:0000256" key="4">
    <source>
        <dbReference type="SAM" id="SignalP"/>
    </source>
</evidence>
<gene>
    <name evidence="5" type="ORF">LV89_00806</name>
</gene>
<dbReference type="EMBL" id="QGGO01000003">
    <property type="protein sequence ID" value="PWK28602.1"/>
    <property type="molecule type" value="Genomic_DNA"/>
</dbReference>
<comment type="caution">
    <text evidence="5">The sequence shown here is derived from an EMBL/GenBank/DDBJ whole genome shotgun (WGS) entry which is preliminary data.</text>
</comment>
<comment type="similarity">
    <text evidence="1">Belongs to the Skp family.</text>
</comment>
<dbReference type="Pfam" id="PF03938">
    <property type="entry name" value="OmpH"/>
    <property type="match status" value="1"/>
</dbReference>